<proteinExistence type="predicted"/>
<organism evidence="1">
    <name type="scientific">Spodoptera frugiperda</name>
    <name type="common">Fall armyworm</name>
    <dbReference type="NCBI Taxonomy" id="7108"/>
    <lineage>
        <taxon>Eukaryota</taxon>
        <taxon>Metazoa</taxon>
        <taxon>Ecdysozoa</taxon>
        <taxon>Arthropoda</taxon>
        <taxon>Hexapoda</taxon>
        <taxon>Insecta</taxon>
        <taxon>Pterygota</taxon>
        <taxon>Neoptera</taxon>
        <taxon>Endopterygota</taxon>
        <taxon>Lepidoptera</taxon>
        <taxon>Glossata</taxon>
        <taxon>Ditrysia</taxon>
        <taxon>Noctuoidea</taxon>
        <taxon>Noctuidae</taxon>
        <taxon>Amphipyrinae</taxon>
        <taxon>Spodoptera</taxon>
    </lineage>
</organism>
<protein>
    <submittedName>
        <fullName evidence="1">SFRICE_036972</fullName>
    </submittedName>
</protein>
<accession>A0A2H1WHY7</accession>
<evidence type="ECO:0000313" key="1">
    <source>
        <dbReference type="EMBL" id="SOQ52683.1"/>
    </source>
</evidence>
<dbReference type="AlphaFoldDB" id="A0A2H1WHY7"/>
<gene>
    <name evidence="1" type="ORF">SFRICE_036972</name>
</gene>
<reference evidence="1" key="1">
    <citation type="submission" date="2016-07" db="EMBL/GenBank/DDBJ databases">
        <authorList>
            <person name="Bretaudeau A."/>
        </authorList>
    </citation>
    <scope>NUCLEOTIDE SEQUENCE</scope>
    <source>
        <strain evidence="1">Rice</strain>
        <tissue evidence="1">Whole body</tissue>
    </source>
</reference>
<sequence length="185" mass="22139">MQTFLLPVYREEMRAILYDQKESSLGYIYREHPAYLFCKFLHRDVFIRQVACGLQNPRCDARVTSRRRRRTYRTTTNKPHSSYKDKFYGITRLPFNATVEFVNRNFEIARFMEEARLISPLYYDFLLCRGCVYKHTSSQTHDTQTRNNYLWITQSCSVRCFSINQAETTGRILIKFGTQTKYELT</sequence>
<name>A0A2H1WHY7_SPOFR</name>
<dbReference type="EMBL" id="ODYU01008781">
    <property type="protein sequence ID" value="SOQ52683.1"/>
    <property type="molecule type" value="Genomic_DNA"/>
</dbReference>